<feature type="transmembrane region" description="Helical" evidence="1">
    <location>
        <begin position="58"/>
        <end position="78"/>
    </location>
</feature>
<dbReference type="Proteomes" id="UP000307440">
    <property type="component" value="Unassembled WGS sequence"/>
</dbReference>
<gene>
    <name evidence="2" type="ORF">FA15DRAFT_620515</name>
</gene>
<protein>
    <submittedName>
        <fullName evidence="2">Uncharacterized protein</fullName>
    </submittedName>
</protein>
<keyword evidence="1" id="KW-1133">Transmembrane helix</keyword>
<organism evidence="2 3">
    <name type="scientific">Coprinopsis marcescibilis</name>
    <name type="common">Agaric fungus</name>
    <name type="synonym">Psathyrella marcescibilis</name>
    <dbReference type="NCBI Taxonomy" id="230819"/>
    <lineage>
        <taxon>Eukaryota</taxon>
        <taxon>Fungi</taxon>
        <taxon>Dikarya</taxon>
        <taxon>Basidiomycota</taxon>
        <taxon>Agaricomycotina</taxon>
        <taxon>Agaricomycetes</taxon>
        <taxon>Agaricomycetidae</taxon>
        <taxon>Agaricales</taxon>
        <taxon>Agaricineae</taxon>
        <taxon>Psathyrellaceae</taxon>
        <taxon>Coprinopsis</taxon>
    </lineage>
</organism>
<feature type="transmembrane region" description="Helical" evidence="1">
    <location>
        <begin position="90"/>
        <end position="110"/>
    </location>
</feature>
<feature type="transmembrane region" description="Helical" evidence="1">
    <location>
        <begin position="122"/>
        <end position="143"/>
    </location>
</feature>
<keyword evidence="1" id="KW-0812">Transmembrane</keyword>
<dbReference type="EMBL" id="ML210215">
    <property type="protein sequence ID" value="TFK23588.1"/>
    <property type="molecule type" value="Genomic_DNA"/>
</dbReference>
<dbReference type="OrthoDB" id="3187264at2759"/>
<sequence>MSQQRTPEPWVGHALRQLKLVVPGGLATYYLGVWPEFWRTVMGLNGSLARTGALAAGGLGLTTVVLFIYILVLPLTAGEEPDYRSWRKSPVLSSVIPVLTASIVLGWLTAVSVLGQWSSLGYLRGVIGVSSTYALTFGLLGLIPVPKTKHKTRSA</sequence>
<evidence type="ECO:0000256" key="1">
    <source>
        <dbReference type="SAM" id="Phobius"/>
    </source>
</evidence>
<reference evidence="2 3" key="1">
    <citation type="journal article" date="2019" name="Nat. Ecol. Evol.">
        <title>Megaphylogeny resolves global patterns of mushroom evolution.</title>
        <authorList>
            <person name="Varga T."/>
            <person name="Krizsan K."/>
            <person name="Foldi C."/>
            <person name="Dima B."/>
            <person name="Sanchez-Garcia M."/>
            <person name="Sanchez-Ramirez S."/>
            <person name="Szollosi G.J."/>
            <person name="Szarkandi J.G."/>
            <person name="Papp V."/>
            <person name="Albert L."/>
            <person name="Andreopoulos W."/>
            <person name="Angelini C."/>
            <person name="Antonin V."/>
            <person name="Barry K.W."/>
            <person name="Bougher N.L."/>
            <person name="Buchanan P."/>
            <person name="Buyck B."/>
            <person name="Bense V."/>
            <person name="Catcheside P."/>
            <person name="Chovatia M."/>
            <person name="Cooper J."/>
            <person name="Damon W."/>
            <person name="Desjardin D."/>
            <person name="Finy P."/>
            <person name="Geml J."/>
            <person name="Haridas S."/>
            <person name="Hughes K."/>
            <person name="Justo A."/>
            <person name="Karasinski D."/>
            <person name="Kautmanova I."/>
            <person name="Kiss B."/>
            <person name="Kocsube S."/>
            <person name="Kotiranta H."/>
            <person name="LaButti K.M."/>
            <person name="Lechner B.E."/>
            <person name="Liimatainen K."/>
            <person name="Lipzen A."/>
            <person name="Lukacs Z."/>
            <person name="Mihaltcheva S."/>
            <person name="Morgado L.N."/>
            <person name="Niskanen T."/>
            <person name="Noordeloos M.E."/>
            <person name="Ohm R.A."/>
            <person name="Ortiz-Santana B."/>
            <person name="Ovrebo C."/>
            <person name="Racz N."/>
            <person name="Riley R."/>
            <person name="Savchenko A."/>
            <person name="Shiryaev A."/>
            <person name="Soop K."/>
            <person name="Spirin V."/>
            <person name="Szebenyi C."/>
            <person name="Tomsovsky M."/>
            <person name="Tulloss R.E."/>
            <person name="Uehling J."/>
            <person name="Grigoriev I.V."/>
            <person name="Vagvolgyi C."/>
            <person name="Papp T."/>
            <person name="Martin F.M."/>
            <person name="Miettinen O."/>
            <person name="Hibbett D.S."/>
            <person name="Nagy L.G."/>
        </authorList>
    </citation>
    <scope>NUCLEOTIDE SEQUENCE [LARGE SCALE GENOMIC DNA]</scope>
    <source>
        <strain evidence="2 3">CBS 121175</strain>
    </source>
</reference>
<evidence type="ECO:0000313" key="3">
    <source>
        <dbReference type="Proteomes" id="UP000307440"/>
    </source>
</evidence>
<name>A0A5C3L5U2_COPMA</name>
<dbReference type="AlphaFoldDB" id="A0A5C3L5U2"/>
<keyword evidence="3" id="KW-1185">Reference proteome</keyword>
<keyword evidence="1" id="KW-0472">Membrane</keyword>
<evidence type="ECO:0000313" key="2">
    <source>
        <dbReference type="EMBL" id="TFK23588.1"/>
    </source>
</evidence>
<proteinExistence type="predicted"/>
<accession>A0A5C3L5U2</accession>
<feature type="transmembrane region" description="Helical" evidence="1">
    <location>
        <begin position="20"/>
        <end position="38"/>
    </location>
</feature>